<protein>
    <recommendedName>
        <fullName evidence="3">UDP-N-acetylmuramate--L-alanine ligase</fullName>
        <ecNumber evidence="3">6.3.2.8</ecNumber>
    </recommendedName>
</protein>
<dbReference type="InterPro" id="IPR050061">
    <property type="entry name" value="MurCDEF_pg_biosynth"/>
</dbReference>
<dbReference type="EMBL" id="JNSL01000147">
    <property type="protein sequence ID" value="KGA14454.1"/>
    <property type="molecule type" value="Genomic_DNA"/>
</dbReference>
<evidence type="ECO:0000256" key="1">
    <source>
        <dbReference type="ARBA" id="ARBA00004496"/>
    </source>
</evidence>
<dbReference type="Pfam" id="PF08245">
    <property type="entry name" value="Mur_ligase_M"/>
    <property type="match status" value="1"/>
</dbReference>
<proteinExistence type="inferred from homology"/>
<keyword evidence="7" id="KW-0067">ATP-binding</keyword>
<dbReference type="SUPFAM" id="SSF51984">
    <property type="entry name" value="MurCD N-terminal domain"/>
    <property type="match status" value="1"/>
</dbReference>
<evidence type="ECO:0000256" key="5">
    <source>
        <dbReference type="ARBA" id="ARBA00022598"/>
    </source>
</evidence>
<evidence type="ECO:0000256" key="4">
    <source>
        <dbReference type="ARBA" id="ARBA00022490"/>
    </source>
</evidence>
<comment type="caution">
    <text evidence="12">The sequence shown here is derived from an EMBL/GenBank/DDBJ whole genome shotgun (WGS) entry which is preliminary data.</text>
</comment>
<dbReference type="InterPro" id="IPR000713">
    <property type="entry name" value="Mur_ligase_N"/>
</dbReference>
<dbReference type="Gene3D" id="3.40.50.720">
    <property type="entry name" value="NAD(P)-binding Rossmann-like Domain"/>
    <property type="match status" value="1"/>
</dbReference>
<evidence type="ECO:0000259" key="11">
    <source>
        <dbReference type="Pfam" id="PF08245"/>
    </source>
</evidence>
<dbReference type="GO" id="GO:0005737">
    <property type="term" value="C:cytoplasm"/>
    <property type="evidence" value="ECO:0007669"/>
    <property type="project" value="UniProtKB-SubCell"/>
</dbReference>
<evidence type="ECO:0000256" key="3">
    <source>
        <dbReference type="ARBA" id="ARBA00012211"/>
    </source>
</evidence>
<dbReference type="GO" id="GO:0005524">
    <property type="term" value="F:ATP binding"/>
    <property type="evidence" value="ECO:0007669"/>
    <property type="project" value="UniProtKB-KW"/>
</dbReference>
<keyword evidence="4" id="KW-0963">Cytoplasm</keyword>
<comment type="subcellular location">
    <subcellularLocation>
        <location evidence="1">Cytoplasm</location>
    </subcellularLocation>
</comment>
<dbReference type="InterPro" id="IPR013221">
    <property type="entry name" value="Mur_ligase_cen"/>
</dbReference>
<dbReference type="NCBIfam" id="TIGR01082">
    <property type="entry name" value="murC"/>
    <property type="match status" value="1"/>
</dbReference>
<dbReference type="Gene3D" id="3.90.190.20">
    <property type="entry name" value="Mur ligase, C-terminal domain"/>
    <property type="match status" value="1"/>
</dbReference>
<evidence type="ECO:0000259" key="10">
    <source>
        <dbReference type="Pfam" id="PF02875"/>
    </source>
</evidence>
<organism evidence="12">
    <name type="scientific">freshwater metagenome</name>
    <dbReference type="NCBI Taxonomy" id="449393"/>
    <lineage>
        <taxon>unclassified sequences</taxon>
        <taxon>metagenomes</taxon>
        <taxon>ecological metagenomes</taxon>
    </lineage>
</organism>
<sequence length="465" mass="48771">MTYLTSRVHIVGIGGAGMSGIARVLLARGIEVSGSDAKDSRRLQALKPLGAKVYVGHNENQLEVSGSLPSCVVVSTAINSENPEVQKATQLGIPVISRATALAELLIGATTISVAGTHGKTTTTSMVTVILQNAGKDPSFVIGSEMNESGSNAHQGSGELFVVEADESDGTFLVLPTTFAIVTNVEADHLNYWESLAAIEQAFVDFMLKTKSNGGSAIVCGDDLGAKEVAKRAEKLGVKVITYGQGAENDAVLTLLPSGSVGSQFTISFREQTHGPIKLLVPGVHNALNATAAFIAALEQGCSSKDCVEGLQGFTGTHRRFEFRGEVNGVRVFDDYAHHPTEIDAVLRAARTVVGSGRVLAAFQAHHYYRTALFSKEFGQALGLADFVVVLEVFAPGETPIPGASGSTMANNVPLAPEQVVFEPSWSQIAGHLANQAQPGDIIMTLGAGDIGMMCPEILALLDSK</sequence>
<dbReference type="InterPro" id="IPR004101">
    <property type="entry name" value="Mur_ligase_C"/>
</dbReference>
<keyword evidence="5" id="KW-0436">Ligase</keyword>
<dbReference type="InterPro" id="IPR036615">
    <property type="entry name" value="Mur_ligase_C_dom_sf"/>
</dbReference>
<dbReference type="PANTHER" id="PTHR43445:SF3">
    <property type="entry name" value="UDP-N-ACETYLMURAMATE--L-ALANINE LIGASE"/>
    <property type="match status" value="1"/>
</dbReference>
<feature type="domain" description="Mur ligase N-terminal catalytic" evidence="9">
    <location>
        <begin position="8"/>
        <end position="106"/>
    </location>
</feature>
<dbReference type="GO" id="GO:0008763">
    <property type="term" value="F:UDP-N-acetylmuramate-L-alanine ligase activity"/>
    <property type="evidence" value="ECO:0007669"/>
    <property type="project" value="UniProtKB-EC"/>
</dbReference>
<dbReference type="Gene3D" id="3.40.1190.10">
    <property type="entry name" value="Mur-like, catalytic domain"/>
    <property type="match status" value="1"/>
</dbReference>
<dbReference type="PANTHER" id="PTHR43445">
    <property type="entry name" value="UDP-N-ACETYLMURAMATE--L-ALANINE LIGASE-RELATED"/>
    <property type="match status" value="1"/>
</dbReference>
<dbReference type="InterPro" id="IPR036565">
    <property type="entry name" value="Mur-like_cat_sf"/>
</dbReference>
<keyword evidence="6" id="KW-0547">Nucleotide-binding</keyword>
<gene>
    <name evidence="12" type="ORF">GM51_17225</name>
</gene>
<evidence type="ECO:0000256" key="2">
    <source>
        <dbReference type="ARBA" id="ARBA00004752"/>
    </source>
</evidence>
<feature type="domain" description="Mur ligase central" evidence="11">
    <location>
        <begin position="114"/>
        <end position="297"/>
    </location>
</feature>
<dbReference type="HAMAP" id="MF_00046">
    <property type="entry name" value="MurC"/>
    <property type="match status" value="1"/>
</dbReference>
<dbReference type="UniPathway" id="UPA00219"/>
<evidence type="ECO:0000256" key="8">
    <source>
        <dbReference type="ARBA" id="ARBA00047833"/>
    </source>
</evidence>
<dbReference type="InterPro" id="IPR005758">
    <property type="entry name" value="UDP-N-AcMur_Ala_ligase_MurC"/>
</dbReference>
<dbReference type="GO" id="GO:0009252">
    <property type="term" value="P:peptidoglycan biosynthetic process"/>
    <property type="evidence" value="ECO:0007669"/>
    <property type="project" value="UniProtKB-UniPathway"/>
</dbReference>
<comment type="catalytic activity">
    <reaction evidence="8">
        <text>UDP-N-acetyl-alpha-D-muramate + L-alanine + ATP = UDP-N-acetyl-alpha-D-muramoyl-L-alanine + ADP + phosphate + H(+)</text>
        <dbReference type="Rhea" id="RHEA:23372"/>
        <dbReference type="ChEBI" id="CHEBI:15378"/>
        <dbReference type="ChEBI" id="CHEBI:30616"/>
        <dbReference type="ChEBI" id="CHEBI:43474"/>
        <dbReference type="ChEBI" id="CHEBI:57972"/>
        <dbReference type="ChEBI" id="CHEBI:70757"/>
        <dbReference type="ChEBI" id="CHEBI:83898"/>
        <dbReference type="ChEBI" id="CHEBI:456216"/>
        <dbReference type="EC" id="6.3.2.8"/>
    </reaction>
</comment>
<dbReference type="EC" id="6.3.2.8" evidence="3"/>
<feature type="domain" description="Mur ligase C-terminal" evidence="10">
    <location>
        <begin position="319"/>
        <end position="449"/>
    </location>
</feature>
<evidence type="ECO:0000256" key="6">
    <source>
        <dbReference type="ARBA" id="ARBA00022741"/>
    </source>
</evidence>
<comment type="pathway">
    <text evidence="2">Cell wall biogenesis; peptidoglycan biosynthesis.</text>
</comment>
<name>A0A094PXM0_9ZZZZ</name>
<dbReference type="SUPFAM" id="SSF53623">
    <property type="entry name" value="MurD-like peptide ligases, catalytic domain"/>
    <property type="match status" value="1"/>
</dbReference>
<dbReference type="AlphaFoldDB" id="A0A094PXM0"/>
<dbReference type="Pfam" id="PF01225">
    <property type="entry name" value="Mur_ligase"/>
    <property type="match status" value="1"/>
</dbReference>
<evidence type="ECO:0000259" key="9">
    <source>
        <dbReference type="Pfam" id="PF01225"/>
    </source>
</evidence>
<reference evidence="12" key="1">
    <citation type="submission" date="2014-06" db="EMBL/GenBank/DDBJ databases">
        <title>Key roles for freshwater Actinobacteria revealed by deep metagenomic sequencing.</title>
        <authorList>
            <person name="Ghai R."/>
            <person name="Mizuno C.M."/>
            <person name="Picazo A."/>
            <person name="Camacho A."/>
            <person name="Rodriguez-Valera F."/>
        </authorList>
    </citation>
    <scope>NUCLEOTIDE SEQUENCE</scope>
</reference>
<accession>A0A094PXM0</accession>
<dbReference type="SUPFAM" id="SSF53244">
    <property type="entry name" value="MurD-like peptide ligases, peptide-binding domain"/>
    <property type="match status" value="1"/>
</dbReference>
<evidence type="ECO:0000313" key="12">
    <source>
        <dbReference type="EMBL" id="KGA14454.1"/>
    </source>
</evidence>
<dbReference type="Pfam" id="PF02875">
    <property type="entry name" value="Mur_ligase_C"/>
    <property type="match status" value="1"/>
</dbReference>
<evidence type="ECO:0000256" key="7">
    <source>
        <dbReference type="ARBA" id="ARBA00022840"/>
    </source>
</evidence>